<dbReference type="AlphaFoldDB" id="A0AAF0F0Z7"/>
<sequence length="907" mass="98978">MASRWAALARRRIAVPRRDFGVRWTSQSRLDEVLPQRTSIDQGALPATPETYLALRASQRELRALPESSYVALIHGAGRTGLAGLVSNIVSDVLEYRAAPPHSERQRRLLLTLLYMCSESAMRLPMAPELAVRLTTALLREQGASINMIPPFVAAHVVKMALSIPSKHGEQHALLRPLFERLTHAAVYPNLEEGLHLVEYMMQYGDADPSVVMELVSRTAQVDVGRLREPILQQARADGFAWSRWARSAGGMTDAGPLRHAVPDRLKAHALRISIWSLCCRVWLRMHRARRFRSALEQLAAALARADRDVHEHVQASPSAGIVRALLQAHLVHLAGSASRNGVRAALASLRAFQDTAGHVLPRVIASVCNKALELDMAKEAALVVHTALDADAHASDEAASKLAHALGPRIVLAALEYDTGAARFHEAGRLAQWMIRSLPGDALDLFWPQPLRANVLACLATAEQSSIAESLYTRWAEPRDERVRMAWPHSGDGHIGHHTDAHGRQALAQHALSILGQGCALPPPGQGTQYELALTAPCMLALVKLFGSAPRHGTASNRPLAVAVRDHFLHAAPLETRPHTELTALAQASLIVGDRSTALALLRLVQPRVDDADLAVMLRGACDVDADAAVACFLDAPQSASKSNAQLYAVLFSRCVSLQRFDLAARVHAASAERGLGGTLARDANAAFLAHSSAHPADAVRRVLGMLREGWMPDARLVHWVIRCAVRGLSLRAAGSAPGRHESRPALRAALRLFLACARRGYVDLPTARFLLYHIARHARERRERLRTSVWTTQLDRVVGALRWAPHLVRASEYADIAHTPMPTGVHRNGAPNELPAPLLRQVVLAYEALRDGHGVAETLAWMHENGTLSQRVSSHTPAERAFAAIAARTPLQPSPPRTKAWWGHS</sequence>
<evidence type="ECO:0000313" key="1">
    <source>
        <dbReference type="EMBL" id="WFD38507.1"/>
    </source>
</evidence>
<name>A0AAF0F0Z7_9BASI</name>
<dbReference type="Proteomes" id="UP001217754">
    <property type="component" value="Chromosome 2"/>
</dbReference>
<dbReference type="RefSeq" id="XP_060121404.1">
    <property type="nucleotide sequence ID" value="XM_060265421.1"/>
</dbReference>
<keyword evidence="2" id="KW-1185">Reference proteome</keyword>
<dbReference type="GeneID" id="85225109"/>
<protein>
    <submittedName>
        <fullName evidence="1">Uncharacterized protein</fullName>
    </submittedName>
</protein>
<reference evidence="1" key="1">
    <citation type="submission" date="2023-03" db="EMBL/GenBank/DDBJ databases">
        <title>Mating type loci evolution in Malassezia.</title>
        <authorList>
            <person name="Coelho M.A."/>
        </authorList>
    </citation>
    <scope>NUCLEOTIDE SEQUENCE</scope>
    <source>
        <strain evidence="1">CBS 9431</strain>
    </source>
</reference>
<organism evidence="1 2">
    <name type="scientific">Malassezia japonica</name>
    <dbReference type="NCBI Taxonomy" id="223818"/>
    <lineage>
        <taxon>Eukaryota</taxon>
        <taxon>Fungi</taxon>
        <taxon>Dikarya</taxon>
        <taxon>Basidiomycota</taxon>
        <taxon>Ustilaginomycotina</taxon>
        <taxon>Malasseziomycetes</taxon>
        <taxon>Malasseziales</taxon>
        <taxon>Malasseziaceae</taxon>
        <taxon>Malassezia</taxon>
    </lineage>
</organism>
<gene>
    <name evidence="1" type="ORF">MJAP1_001460</name>
</gene>
<dbReference type="EMBL" id="CP119959">
    <property type="protein sequence ID" value="WFD38507.1"/>
    <property type="molecule type" value="Genomic_DNA"/>
</dbReference>
<evidence type="ECO:0000313" key="2">
    <source>
        <dbReference type="Proteomes" id="UP001217754"/>
    </source>
</evidence>
<accession>A0AAF0F0Z7</accession>
<proteinExistence type="predicted"/>